<evidence type="ECO:0000256" key="6">
    <source>
        <dbReference type="ARBA" id="ARBA00048744"/>
    </source>
</evidence>
<dbReference type="InterPro" id="IPR001795">
    <property type="entry name" value="RNA-dir_pol_luteovirus"/>
</dbReference>
<evidence type="ECO:0000313" key="8">
    <source>
        <dbReference type="EMBL" id="QRD99909.1"/>
    </source>
</evidence>
<keyword evidence="4 7" id="KW-0548">Nucleotidyltransferase</keyword>
<dbReference type="SUPFAM" id="SSF56672">
    <property type="entry name" value="DNA/RNA polymerases"/>
    <property type="match status" value="1"/>
</dbReference>
<reference evidence="8" key="1">
    <citation type="submission" date="2021-01" db="EMBL/GenBank/DDBJ databases">
        <authorList>
            <person name="Konstantinidis K."/>
            <person name="Dovrolis N."/>
            <person name="Kouvela A."/>
            <person name="Kassela K."/>
            <person name="Rosa Freitas M.G."/>
            <person name="Nearchou A."/>
            <person name="de Courcy Williams M."/>
            <person name="Veletza S."/>
            <person name="Mavromara P."/>
            <person name="Karakasiliotis I."/>
        </authorList>
    </citation>
    <scope>NUCLEOTIDE SEQUENCE</scope>
    <source>
        <strain evidence="8">CC1</strain>
    </source>
</reference>
<comment type="catalytic activity">
    <reaction evidence="6 7">
        <text>RNA(n) + a ribonucleoside 5'-triphosphate = RNA(n+1) + diphosphate</text>
        <dbReference type="Rhea" id="RHEA:21248"/>
        <dbReference type="Rhea" id="RHEA-COMP:14527"/>
        <dbReference type="Rhea" id="RHEA-COMP:17342"/>
        <dbReference type="ChEBI" id="CHEBI:33019"/>
        <dbReference type="ChEBI" id="CHEBI:61557"/>
        <dbReference type="ChEBI" id="CHEBI:140395"/>
        <dbReference type="EC" id="2.7.7.48"/>
    </reaction>
</comment>
<evidence type="ECO:0000256" key="1">
    <source>
        <dbReference type="ARBA" id="ARBA00012494"/>
    </source>
</evidence>
<keyword evidence="2 7" id="KW-0696">RNA-directed RNA polymerase</keyword>
<name>A0A889IP10_9VIRU</name>
<keyword evidence="7" id="KW-0693">Viral RNA replication</keyword>
<keyword evidence="5 7" id="KW-0547">Nucleotide-binding</keyword>
<organism evidence="8">
    <name type="scientific">Evros chryso-like virus</name>
    <dbReference type="NCBI Taxonomy" id="2805778"/>
    <lineage>
        <taxon>Viruses</taxon>
        <taxon>Riboviria</taxon>
        <taxon>Orthornavirae</taxon>
        <taxon>Duplornaviricota</taxon>
        <taxon>Chrymotiviricetes</taxon>
        <taxon>Ghabrivirales</taxon>
        <taxon>Alphatotivirineae</taxon>
        <taxon>Chrysoviridae</taxon>
    </lineage>
</organism>
<dbReference type="GO" id="GO:0003723">
    <property type="term" value="F:RNA binding"/>
    <property type="evidence" value="ECO:0007669"/>
    <property type="project" value="InterPro"/>
</dbReference>
<sequence>MALTMGMLQDQKNLKLRKRFSVVLEDSPCSFESNSFDCSFGFGRLGSTPFDALAAKYKQHVLPGLFAIVIPAGGGKSTLAKRFKQLDVDKVLPEEYESELRRMRMSTFSMIKNGGTRAAWLRHNSIWARYLTLALINFDFSEMSRVIFIHSHEMATVIGAKVIGVLVPTEGLHEDWVSDRETDAKLLSVENRQFLLKYAVDYPDTFTYGSGLDLNRIVAHIIAKNIGYAPGVSEYINMSEVNNLMSKAGHDVTIPNRIKSGKMDYNDLDSIIEWCKLGRCPWWYVNIWCEKFSPGLIADGAYTLEAYPWLHIGYQLGALMRNKHVNGDIAKSMIKNSLDWFGFFPHVDTLTESRAGVSLRSVFKHLDPIHIDDYLVVILNCHVGSHHSFVTSVVVYYLGIVQGMRADLKAKIIDCGMLLVPEDRWVALHSDLHKLIRASQTFFGLSLTDKEYASLQYTASLYGRRNYSLDPEAEIVKRQEPRLAAKTAQLHDGLNSESYIEDFKAGVRLAYARLGRRGKLRWSNFGDFFQQRYQWAASGSVTNVPDGMRQFKEVSEVIVELKDQLMTPCLLHPSILQTKIKITANRLTTGTYNFMLDFADHNAQHSSLEMGIIISLLEEKFAGKSDPSDLDFFTNWVVDSFANMEVRVGVNNHKVISGLFTGWRGTTWINSVACQAYVYVGIQACKRRYGAGDDVMMRFNSAKDAFRFYGAMKVCGFDMQSVKQMASHRRTEFLRTISSNGHLVCCVNRVLPNFICGDLERSSESMLDRLGGCYATVKMLTRRGLVSLTARPQVGSYKGWSLIQGHRQSILTRADGAGGVGLPDPNDNLWYLNSPIDLCATKSRIVRGPDCASRDYASYLSSELGAKGITVDVNRLVMKLVEDVYTTDTVIEAKRITKLPQRVIAMVPPSTKVDKDLLDEVLTNFNDERVKSYKRQWAMFNKYRQCLSCVKEDMSVVLDKLGISIDINSLDKLRFASNHCFLIPEYLLYNIGTYYRSRVAHRMMTVLEAQYYFTVACSTAKAAFEDDLML</sequence>
<keyword evidence="3 7" id="KW-0808">Transferase</keyword>
<dbReference type="Pfam" id="PF02123">
    <property type="entry name" value="RdRP_4"/>
    <property type="match status" value="1"/>
</dbReference>
<evidence type="ECO:0000256" key="5">
    <source>
        <dbReference type="ARBA" id="ARBA00022741"/>
    </source>
</evidence>
<proteinExistence type="predicted"/>
<evidence type="ECO:0000256" key="2">
    <source>
        <dbReference type="ARBA" id="ARBA00022484"/>
    </source>
</evidence>
<dbReference type="EC" id="2.7.7.48" evidence="1 7"/>
<dbReference type="GO" id="GO:0003968">
    <property type="term" value="F:RNA-directed RNA polymerase activity"/>
    <property type="evidence" value="ECO:0007669"/>
    <property type="project" value="UniProtKB-KW"/>
</dbReference>
<evidence type="ECO:0000256" key="3">
    <source>
        <dbReference type="ARBA" id="ARBA00022679"/>
    </source>
</evidence>
<accession>A0A889IP10</accession>
<dbReference type="InterPro" id="IPR043502">
    <property type="entry name" value="DNA/RNA_pol_sf"/>
</dbReference>
<evidence type="ECO:0000256" key="7">
    <source>
        <dbReference type="RuleBase" id="RU364050"/>
    </source>
</evidence>
<protein>
    <recommendedName>
        <fullName evidence="1 7">RNA-directed RNA polymerase</fullName>
        <ecNumber evidence="1 7">2.7.7.48</ecNumber>
    </recommendedName>
</protein>
<dbReference type="GO" id="GO:0000166">
    <property type="term" value="F:nucleotide binding"/>
    <property type="evidence" value="ECO:0007669"/>
    <property type="project" value="UniProtKB-KW"/>
</dbReference>
<evidence type="ECO:0000256" key="4">
    <source>
        <dbReference type="ARBA" id="ARBA00022695"/>
    </source>
</evidence>
<dbReference type="GO" id="GO:0006351">
    <property type="term" value="P:DNA-templated transcription"/>
    <property type="evidence" value="ECO:0007669"/>
    <property type="project" value="InterPro"/>
</dbReference>
<dbReference type="EMBL" id="MW520414">
    <property type="protein sequence ID" value="QRD99909.1"/>
    <property type="molecule type" value="Genomic_RNA"/>
</dbReference>